<evidence type="ECO:0000256" key="3">
    <source>
        <dbReference type="ARBA" id="ARBA00022450"/>
    </source>
</evidence>
<dbReference type="SMART" id="SM00823">
    <property type="entry name" value="PKS_PP"/>
    <property type="match status" value="1"/>
</dbReference>
<feature type="region of interest" description="Disordered" evidence="5">
    <location>
        <begin position="137"/>
        <end position="158"/>
    </location>
</feature>
<evidence type="ECO:0000256" key="5">
    <source>
        <dbReference type="SAM" id="MobiDB-lite"/>
    </source>
</evidence>
<evidence type="ECO:0000256" key="1">
    <source>
        <dbReference type="ARBA" id="ARBA00001957"/>
    </source>
</evidence>
<comment type="similarity">
    <text evidence="2">Belongs to the ATP-dependent AMP-binding enzyme family.</text>
</comment>
<gene>
    <name evidence="7" type="ORF">CK936_36565</name>
</gene>
<dbReference type="GO" id="GO:0017000">
    <property type="term" value="P:antibiotic biosynthetic process"/>
    <property type="evidence" value="ECO:0007669"/>
    <property type="project" value="UniProtKB-ARBA"/>
</dbReference>
<dbReference type="GO" id="GO:0016491">
    <property type="term" value="F:oxidoreductase activity"/>
    <property type="evidence" value="ECO:0007669"/>
    <property type="project" value="InterPro"/>
</dbReference>
<keyword evidence="3" id="KW-0596">Phosphopantetheine</keyword>
<dbReference type="SUPFAM" id="SSF47336">
    <property type="entry name" value="ACP-like"/>
    <property type="match status" value="1"/>
</dbReference>
<dbReference type="InterPro" id="IPR000873">
    <property type="entry name" value="AMP-dep_synth/lig_dom"/>
</dbReference>
<dbReference type="InterPro" id="IPR029058">
    <property type="entry name" value="AB_hydrolase_fold"/>
</dbReference>
<dbReference type="FunFam" id="3.40.50.980:FF:000001">
    <property type="entry name" value="Non-ribosomal peptide synthetase"/>
    <property type="match status" value="1"/>
</dbReference>
<sequence>MLLEQARIRPDATAVILDRGPGYGSAEGGDGRDVLTYRELAEAGTRLAGYLRHLGVKPDGCVGLFAEASLEAVTGLWGILFAGGAYLPLPPEYPAQRLRYMIDDARVKVVLTTESLRRQLSGLAPPGTRVVTLRDAAARAGSGADDGGVPRSSGGEAGSPRHLAYVIYTSGSTGKPKGVMIEHRSIAHQMRWLRSAHGLDGTRRVLHKTPLGFDAAQWEVLAPAVGGTVVLARPGSHRDPQALVEAVARHRVSTLQCVPTLLQALLDTGELRYCASLEQVFSGGEALSADLARAFLAELPGCELVNLYGPTECTINASSFTVPRAGYGDPAHGGGSRTVPIGTPVDGTRFHILTPGGSPAAVGEKGELYIRGVQLARGYLHRPDLTARKFLTTPQGDRLYRTGDLAFRNPDGTVQFAGRTDGQVKLRGFRVELDEIRLAVEGHTWVKSAAVLVKDDPRTGFQRLVSFVELNPKEAALMDQGNRGAHHRSKRSRLQVRAQLSNPGCRGEEELRGRPVTELPGREPTERQRRLVFARKTYRFFEGGPVGKADVLRLLDAATAGRPVPAPRRGPGPLSLPLGELGEILRYFGQFHSSDRLLPKYGYASPGSLYATQLYVETDGAAVAGLAPGRYYYHPVHHRLVLMSGPDRTTGPASGLRVHFIGKRRAIEPVYRDNIREVLEIETGHMVGLFDAVLPRFGLALRPAGEAPEVKGAVGAAEEDHYLGGFAIVPAGARAGGLPDGIEIYVQAHPGKMADLPGGQYRYHDGELERISDGLVEGRHVIAINQQVHRRASMGVTVVAGPGRGWLAYVDLGRALQHLQMNDVGLGFMSSGYSSATGHDLPAALRMADLLTAAGRPTGPSYFFVGGRVSEDQRRGEGMREDVVHMQGPAEMIKEDLGNALPRHMVPDSVTVLDRLPQTPNGKIDVRALAEEPAQEAGRPFTAPRTGTERRIAELWRKALKLREVSVHDDFFAVGGNSLIAVGLVRRLNQEFGGARLPLQILFGAPTVEELARHVDAAGRAGREDVPGAMGRGGSAGGDTGGVTRLVRLRAGGAGRPVFCWPGLGGYTMNLRLLATRTALGRPVYGVQAHGINEGEVPYGTVGEMAAADVEEITGLQPEGPYTLWGYSFGARVAFETAHLLEGAGQRVDHLFLIAPGSPRVRASHRAGERRTGTPWEDPAFVTVLYSVFAGRTTGPALAECLRATRDEETFTAFISQRFTDLDTETVRRVTSIARQTHSFRYTFDELTRRRISAPVTIFKADRDDYSFIENTTGYAARTPTVVNLRADHYGLLKNPGIDELVRAVRHRLDLTFPTGK</sequence>
<dbReference type="Proteomes" id="UP000218944">
    <property type="component" value="Unassembled WGS sequence"/>
</dbReference>
<dbReference type="NCBIfam" id="TIGR01733">
    <property type="entry name" value="AA-adenyl-dom"/>
    <property type="match status" value="1"/>
</dbReference>
<evidence type="ECO:0000256" key="2">
    <source>
        <dbReference type="ARBA" id="ARBA00006432"/>
    </source>
</evidence>
<dbReference type="PANTHER" id="PTHR45527:SF1">
    <property type="entry name" value="FATTY ACID SYNTHASE"/>
    <property type="match status" value="1"/>
</dbReference>
<dbReference type="PROSITE" id="PS00012">
    <property type="entry name" value="PHOSPHOPANTETHEINE"/>
    <property type="match status" value="1"/>
</dbReference>
<dbReference type="SUPFAM" id="SSF53474">
    <property type="entry name" value="alpha/beta-Hydrolases"/>
    <property type="match status" value="1"/>
</dbReference>
<dbReference type="GO" id="GO:0072330">
    <property type="term" value="P:monocarboxylic acid biosynthetic process"/>
    <property type="evidence" value="ECO:0007669"/>
    <property type="project" value="UniProtKB-ARBA"/>
</dbReference>
<comment type="caution">
    <text evidence="7">The sequence shown here is derived from an EMBL/GenBank/DDBJ whole genome shotgun (WGS) entry which is preliminary data.</text>
</comment>
<comment type="cofactor">
    <cofactor evidence="1">
        <name>pantetheine 4'-phosphate</name>
        <dbReference type="ChEBI" id="CHEBI:47942"/>
    </cofactor>
</comment>
<dbReference type="SUPFAM" id="SSF56801">
    <property type="entry name" value="Acetyl-CoA synthetase-like"/>
    <property type="match status" value="1"/>
</dbReference>
<dbReference type="InterPro" id="IPR042099">
    <property type="entry name" value="ANL_N_sf"/>
</dbReference>
<dbReference type="Gene3D" id="3.40.50.1820">
    <property type="entry name" value="alpha/beta hydrolase"/>
    <property type="match status" value="1"/>
</dbReference>
<dbReference type="InterPro" id="IPR009081">
    <property type="entry name" value="PP-bd_ACP"/>
</dbReference>
<dbReference type="InterPro" id="IPR020845">
    <property type="entry name" value="AMP-binding_CS"/>
</dbReference>
<dbReference type="InterPro" id="IPR045851">
    <property type="entry name" value="AMP-bd_C_sf"/>
</dbReference>
<dbReference type="Gene3D" id="1.10.1200.10">
    <property type="entry name" value="ACP-like"/>
    <property type="match status" value="1"/>
</dbReference>
<dbReference type="Pfam" id="PF00501">
    <property type="entry name" value="AMP-binding"/>
    <property type="match status" value="1"/>
</dbReference>
<dbReference type="InterPro" id="IPR000415">
    <property type="entry name" value="Nitroreductase-like"/>
</dbReference>
<keyword evidence="4" id="KW-0597">Phosphoprotein</keyword>
<dbReference type="InterPro" id="IPR006162">
    <property type="entry name" value="Ppantetheine_attach_site"/>
</dbReference>
<evidence type="ECO:0000259" key="6">
    <source>
        <dbReference type="PROSITE" id="PS50075"/>
    </source>
</evidence>
<dbReference type="InterPro" id="IPR001031">
    <property type="entry name" value="Thioesterase"/>
</dbReference>
<protein>
    <submittedName>
        <fullName evidence="7">Amino acid adenylation protein</fullName>
    </submittedName>
</protein>
<dbReference type="PROSITE" id="PS50075">
    <property type="entry name" value="CARRIER"/>
    <property type="match status" value="1"/>
</dbReference>
<dbReference type="InterPro" id="IPR036736">
    <property type="entry name" value="ACP-like_sf"/>
</dbReference>
<dbReference type="Gene3D" id="3.30.300.30">
    <property type="match status" value="2"/>
</dbReference>
<dbReference type="GO" id="GO:0005737">
    <property type="term" value="C:cytoplasm"/>
    <property type="evidence" value="ECO:0007669"/>
    <property type="project" value="TreeGrafter"/>
</dbReference>
<dbReference type="PANTHER" id="PTHR45527">
    <property type="entry name" value="NONRIBOSOMAL PEPTIDE SYNTHETASE"/>
    <property type="match status" value="1"/>
</dbReference>
<dbReference type="GO" id="GO:0043041">
    <property type="term" value="P:amino acid activation for nonribosomal peptide biosynthetic process"/>
    <property type="evidence" value="ECO:0007669"/>
    <property type="project" value="TreeGrafter"/>
</dbReference>
<dbReference type="FunFam" id="1.10.1200.10:FF:000016">
    <property type="entry name" value="Non-ribosomal peptide synthase"/>
    <property type="match status" value="1"/>
</dbReference>
<organism evidence="7 8">
    <name type="scientific">Streptomyces albireticuli</name>
    <dbReference type="NCBI Taxonomy" id="1940"/>
    <lineage>
        <taxon>Bacteria</taxon>
        <taxon>Bacillati</taxon>
        <taxon>Actinomycetota</taxon>
        <taxon>Actinomycetes</taxon>
        <taxon>Kitasatosporales</taxon>
        <taxon>Streptomycetaceae</taxon>
        <taxon>Streptomyces</taxon>
    </lineage>
</organism>
<dbReference type="PROSITE" id="PS00455">
    <property type="entry name" value="AMP_BINDING"/>
    <property type="match status" value="1"/>
</dbReference>
<evidence type="ECO:0000313" key="7">
    <source>
        <dbReference type="EMBL" id="PAU44131.1"/>
    </source>
</evidence>
<evidence type="ECO:0000313" key="8">
    <source>
        <dbReference type="Proteomes" id="UP000218944"/>
    </source>
</evidence>
<dbReference type="Pfam" id="PF00975">
    <property type="entry name" value="Thioesterase"/>
    <property type="match status" value="1"/>
</dbReference>
<name>A0A2A2CXY4_9ACTN</name>
<dbReference type="GO" id="GO:0031177">
    <property type="term" value="F:phosphopantetheine binding"/>
    <property type="evidence" value="ECO:0007669"/>
    <property type="project" value="InterPro"/>
</dbReference>
<dbReference type="CDD" id="cd05930">
    <property type="entry name" value="A_NRPS"/>
    <property type="match status" value="1"/>
</dbReference>
<feature type="domain" description="Carrier" evidence="6">
    <location>
        <begin position="943"/>
        <end position="1019"/>
    </location>
</feature>
<dbReference type="InterPro" id="IPR020806">
    <property type="entry name" value="PKS_PP-bd"/>
</dbReference>
<dbReference type="Gene3D" id="3.40.50.12780">
    <property type="entry name" value="N-terminal domain of ligase-like"/>
    <property type="match status" value="1"/>
</dbReference>
<dbReference type="Gene3D" id="3.40.109.10">
    <property type="entry name" value="NADH Oxidase"/>
    <property type="match status" value="1"/>
</dbReference>
<evidence type="ECO:0000256" key="4">
    <source>
        <dbReference type="ARBA" id="ARBA00022553"/>
    </source>
</evidence>
<proteinExistence type="inferred from homology"/>
<dbReference type="GO" id="GO:0044550">
    <property type="term" value="P:secondary metabolite biosynthetic process"/>
    <property type="evidence" value="ECO:0007669"/>
    <property type="project" value="TreeGrafter"/>
</dbReference>
<accession>A0A2A2CXY4</accession>
<dbReference type="InterPro" id="IPR010071">
    <property type="entry name" value="AA_adenyl_dom"/>
</dbReference>
<keyword evidence="8" id="KW-1185">Reference proteome</keyword>
<reference evidence="7 8" key="1">
    <citation type="submission" date="2017-08" db="EMBL/GenBank/DDBJ databases">
        <title>Genome sequence of Streptomyces albireticuli NRRL B-1670.</title>
        <authorList>
            <person name="Graham D.E."/>
            <person name="Mahan K.M."/>
            <person name="Klingeman D.M."/>
            <person name="Hettich R.L."/>
            <person name="Parry R.J."/>
            <person name="Spain J.C."/>
        </authorList>
    </citation>
    <scope>NUCLEOTIDE SEQUENCE [LARGE SCALE GENOMIC DNA]</scope>
    <source>
        <strain evidence="7 8">NRRL B-1670</strain>
    </source>
</reference>
<dbReference type="EMBL" id="NSJV01000703">
    <property type="protein sequence ID" value="PAU44131.1"/>
    <property type="molecule type" value="Genomic_DNA"/>
</dbReference>
<dbReference type="Pfam" id="PF00550">
    <property type="entry name" value="PP-binding"/>
    <property type="match status" value="1"/>
</dbReference>